<dbReference type="Proteomes" id="UP001154282">
    <property type="component" value="Unassembled WGS sequence"/>
</dbReference>
<reference evidence="2" key="1">
    <citation type="submission" date="2022-08" db="EMBL/GenBank/DDBJ databases">
        <authorList>
            <person name="Gutierrez-Valencia J."/>
        </authorList>
    </citation>
    <scope>NUCLEOTIDE SEQUENCE</scope>
</reference>
<dbReference type="Gene3D" id="3.40.50.1820">
    <property type="entry name" value="alpha/beta hydrolase"/>
    <property type="match status" value="1"/>
</dbReference>
<sequence length="158" mass="17474">MRHFVLVHGACHGAWCWYKVIAELKQAGHKVTALDLTACGIDRRQVEDVHGSVVEYSKPLLTFMASLPAAGSDDEKVILVGHSMAGSSLCMAMERFPEKISVAAFLAAGMLGPDLTSQMVDEKVKFSTLYSRNLTENMLNTKSLCQITFYYQVENQLI</sequence>
<dbReference type="PANTHER" id="PTHR10992">
    <property type="entry name" value="METHYLESTERASE FAMILY MEMBER"/>
    <property type="match status" value="1"/>
</dbReference>
<feature type="domain" description="AB hydrolase-1" evidence="1">
    <location>
        <begin position="4"/>
        <end position="115"/>
    </location>
</feature>
<comment type="caution">
    <text evidence="2">The sequence shown here is derived from an EMBL/GenBank/DDBJ whole genome shotgun (WGS) entry which is preliminary data.</text>
</comment>
<evidence type="ECO:0000259" key="1">
    <source>
        <dbReference type="Pfam" id="PF12697"/>
    </source>
</evidence>
<dbReference type="AlphaFoldDB" id="A0AAV0JEQ5"/>
<protein>
    <recommendedName>
        <fullName evidence="1">AB hydrolase-1 domain-containing protein</fullName>
    </recommendedName>
</protein>
<dbReference type="PANTHER" id="PTHR10992:SF1032">
    <property type="entry name" value="METHYLESTERASE 17"/>
    <property type="match status" value="1"/>
</dbReference>
<proteinExistence type="predicted"/>
<accession>A0AAV0JEQ5</accession>
<dbReference type="GO" id="GO:0080032">
    <property type="term" value="F:methyl jasmonate esterase activity"/>
    <property type="evidence" value="ECO:0007669"/>
    <property type="project" value="TreeGrafter"/>
</dbReference>
<dbReference type="GO" id="GO:0080030">
    <property type="term" value="F:methyl indole-3-acetate esterase activity"/>
    <property type="evidence" value="ECO:0007669"/>
    <property type="project" value="TreeGrafter"/>
</dbReference>
<gene>
    <name evidence="2" type="ORF">LITE_LOCUS13945</name>
</gene>
<keyword evidence="3" id="KW-1185">Reference proteome</keyword>
<evidence type="ECO:0000313" key="3">
    <source>
        <dbReference type="Proteomes" id="UP001154282"/>
    </source>
</evidence>
<dbReference type="EMBL" id="CAMGYJ010000005">
    <property type="protein sequence ID" value="CAI0408413.1"/>
    <property type="molecule type" value="Genomic_DNA"/>
</dbReference>
<dbReference type="GO" id="GO:0009694">
    <property type="term" value="P:jasmonic acid metabolic process"/>
    <property type="evidence" value="ECO:0007669"/>
    <property type="project" value="TreeGrafter"/>
</dbReference>
<evidence type="ECO:0000313" key="2">
    <source>
        <dbReference type="EMBL" id="CAI0408413.1"/>
    </source>
</evidence>
<dbReference type="InterPro" id="IPR045889">
    <property type="entry name" value="MES/HNL"/>
</dbReference>
<organism evidence="2 3">
    <name type="scientific">Linum tenue</name>
    <dbReference type="NCBI Taxonomy" id="586396"/>
    <lineage>
        <taxon>Eukaryota</taxon>
        <taxon>Viridiplantae</taxon>
        <taxon>Streptophyta</taxon>
        <taxon>Embryophyta</taxon>
        <taxon>Tracheophyta</taxon>
        <taxon>Spermatophyta</taxon>
        <taxon>Magnoliopsida</taxon>
        <taxon>eudicotyledons</taxon>
        <taxon>Gunneridae</taxon>
        <taxon>Pentapetalae</taxon>
        <taxon>rosids</taxon>
        <taxon>fabids</taxon>
        <taxon>Malpighiales</taxon>
        <taxon>Linaceae</taxon>
        <taxon>Linum</taxon>
    </lineage>
</organism>
<dbReference type="InterPro" id="IPR029058">
    <property type="entry name" value="AB_hydrolase_fold"/>
</dbReference>
<dbReference type="InterPro" id="IPR000073">
    <property type="entry name" value="AB_hydrolase_1"/>
</dbReference>
<dbReference type="GO" id="GO:0080031">
    <property type="term" value="F:methyl salicylate esterase activity"/>
    <property type="evidence" value="ECO:0007669"/>
    <property type="project" value="TreeGrafter"/>
</dbReference>
<name>A0AAV0JEQ5_9ROSI</name>
<dbReference type="GO" id="GO:0009696">
    <property type="term" value="P:salicylic acid metabolic process"/>
    <property type="evidence" value="ECO:0007669"/>
    <property type="project" value="TreeGrafter"/>
</dbReference>
<dbReference type="Pfam" id="PF12697">
    <property type="entry name" value="Abhydrolase_6"/>
    <property type="match status" value="1"/>
</dbReference>
<dbReference type="SUPFAM" id="SSF53474">
    <property type="entry name" value="alpha/beta-Hydrolases"/>
    <property type="match status" value="1"/>
</dbReference>